<accession>A0AAT9FL62</accession>
<dbReference type="Pfam" id="PF07396">
    <property type="entry name" value="Porin_O_P"/>
    <property type="match status" value="1"/>
</dbReference>
<dbReference type="SUPFAM" id="SSF56935">
    <property type="entry name" value="Porins"/>
    <property type="match status" value="1"/>
</dbReference>
<dbReference type="KEGG" id="osu:NT6N_17270"/>
<evidence type="ECO:0000313" key="2">
    <source>
        <dbReference type="EMBL" id="BDS06687.1"/>
    </source>
</evidence>
<dbReference type="AlphaFoldDB" id="A0AAT9FL62"/>
<gene>
    <name evidence="2" type="ORF">NT6N_17270</name>
</gene>
<feature type="signal peptide" evidence="1">
    <location>
        <begin position="1"/>
        <end position="24"/>
    </location>
</feature>
<evidence type="ECO:0000256" key="1">
    <source>
        <dbReference type="SAM" id="SignalP"/>
    </source>
</evidence>
<protein>
    <recommendedName>
        <fullName evidence="3">Porin</fullName>
    </recommendedName>
</protein>
<dbReference type="Gene3D" id="2.40.160.10">
    <property type="entry name" value="Porin"/>
    <property type="match status" value="1"/>
</dbReference>
<dbReference type="InterPro" id="IPR023614">
    <property type="entry name" value="Porin_dom_sf"/>
</dbReference>
<proteinExistence type="predicted"/>
<reference evidence="2" key="1">
    <citation type="submission" date="2024-07" db="EMBL/GenBank/DDBJ databases">
        <title>Complete genome sequence of Verrucomicrobiaceae bacterium NT6N.</title>
        <authorList>
            <person name="Huang C."/>
            <person name="Takami H."/>
            <person name="Hamasaki K."/>
        </authorList>
    </citation>
    <scope>NUCLEOTIDE SEQUENCE</scope>
    <source>
        <strain evidence="2">NT6N</strain>
    </source>
</reference>
<name>A0AAT9FL62_9BACT</name>
<keyword evidence="1" id="KW-0732">Signal</keyword>
<dbReference type="InterPro" id="IPR010870">
    <property type="entry name" value="Porin_O/P"/>
</dbReference>
<sequence length="408" mass="44875">MTTQLKLTTAAALATFGAAFPALAGPPAPVSVTPPSSNGDWCTSLQDFGKFYSNKDAAFIQEMKIFGRFQAQYAHIDGQGNDGDDFSEGFDTIRRFRLGTEIKFLNNFSLLGRANLVGDARHSGGERDFAYQDWDELKLSYTLENFAGLDALTASYGRHKISMGHESHTSSKKIKTVERSAISNKIYANRYTGLTLTAERGDWSGTFGLLSLDSTSGIGNWDHGTALYLSSAHKVGSGNLVFDLFYNLDADNSGDDEVGVGYEWAASVSYERQIANWNLMVNGIYGDNGDTDYVSKSRSGSFWGVVIMPSTYIIEDKLEFVARYAYQGSSENEGIRTNSRYFRADNDGAVNSGRGDSHHSIYAGLNYFLCGHNSKIMVGVEYETLDTPNVGNEDADATTLWAAYRMYF</sequence>
<dbReference type="EMBL" id="AP026866">
    <property type="protein sequence ID" value="BDS06687.1"/>
    <property type="molecule type" value="Genomic_DNA"/>
</dbReference>
<organism evidence="2">
    <name type="scientific">Oceaniferula spumae</name>
    <dbReference type="NCBI Taxonomy" id="2979115"/>
    <lineage>
        <taxon>Bacteria</taxon>
        <taxon>Pseudomonadati</taxon>
        <taxon>Verrucomicrobiota</taxon>
        <taxon>Verrucomicrobiia</taxon>
        <taxon>Verrucomicrobiales</taxon>
        <taxon>Verrucomicrobiaceae</taxon>
        <taxon>Oceaniferula</taxon>
    </lineage>
</organism>
<evidence type="ECO:0008006" key="3">
    <source>
        <dbReference type="Google" id="ProtNLM"/>
    </source>
</evidence>
<feature type="chain" id="PRO_5043479275" description="Porin" evidence="1">
    <location>
        <begin position="25"/>
        <end position="408"/>
    </location>
</feature>